<protein>
    <submittedName>
        <fullName evidence="1">Uncharacterized protein</fullName>
    </submittedName>
</protein>
<organism evidence="1 2">
    <name type="scientific">Limosa lapponica baueri</name>
    <dbReference type="NCBI Taxonomy" id="1758121"/>
    <lineage>
        <taxon>Eukaryota</taxon>
        <taxon>Metazoa</taxon>
        <taxon>Chordata</taxon>
        <taxon>Craniata</taxon>
        <taxon>Vertebrata</taxon>
        <taxon>Euteleostomi</taxon>
        <taxon>Archelosauria</taxon>
        <taxon>Archosauria</taxon>
        <taxon>Dinosauria</taxon>
        <taxon>Saurischia</taxon>
        <taxon>Theropoda</taxon>
        <taxon>Coelurosauria</taxon>
        <taxon>Aves</taxon>
        <taxon>Neognathae</taxon>
        <taxon>Neoaves</taxon>
        <taxon>Charadriiformes</taxon>
        <taxon>Scolopacidae</taxon>
        <taxon>Limosa</taxon>
    </lineage>
</organism>
<reference evidence="2" key="1">
    <citation type="submission" date="2017-11" db="EMBL/GenBank/DDBJ databases">
        <authorList>
            <person name="Lima N.C."/>
            <person name="Parody-Merino A.M."/>
            <person name="Battley P.F."/>
            <person name="Fidler A.E."/>
            <person name="Prosdocimi F."/>
        </authorList>
    </citation>
    <scope>NUCLEOTIDE SEQUENCE [LARGE SCALE GENOMIC DNA]</scope>
</reference>
<name>A0A2I0UJZ4_LIMLA</name>
<dbReference type="OrthoDB" id="276744at2759"/>
<evidence type="ECO:0000313" key="1">
    <source>
        <dbReference type="EMBL" id="PKU46369.1"/>
    </source>
</evidence>
<dbReference type="AlphaFoldDB" id="A0A2I0UJZ4"/>
<evidence type="ECO:0000313" key="2">
    <source>
        <dbReference type="Proteomes" id="UP000233556"/>
    </source>
</evidence>
<dbReference type="EMBL" id="KZ505714">
    <property type="protein sequence ID" value="PKU46369.1"/>
    <property type="molecule type" value="Genomic_DNA"/>
</dbReference>
<keyword evidence="2" id="KW-1185">Reference proteome</keyword>
<dbReference type="PANTHER" id="PTHR33332">
    <property type="entry name" value="REVERSE TRANSCRIPTASE DOMAIN-CONTAINING PROTEIN"/>
    <property type="match status" value="1"/>
</dbReference>
<accession>A0A2I0UJZ4</accession>
<reference evidence="2" key="2">
    <citation type="submission" date="2017-12" db="EMBL/GenBank/DDBJ databases">
        <title>Genome sequence of the Bar-tailed Godwit (Limosa lapponica baueri).</title>
        <authorList>
            <person name="Lima N.C.B."/>
            <person name="Parody-Merino A.M."/>
            <person name="Battley P.F."/>
            <person name="Fidler A.E."/>
            <person name="Prosdocimi F."/>
        </authorList>
    </citation>
    <scope>NUCLEOTIDE SEQUENCE [LARGE SCALE GENOMIC DNA]</scope>
</reference>
<dbReference type="Proteomes" id="UP000233556">
    <property type="component" value="Unassembled WGS sequence"/>
</dbReference>
<proteinExistence type="predicted"/>
<gene>
    <name evidence="1" type="ORF">llap_3347</name>
</gene>
<sequence>MDLLESIQRRDMKMMTELEHISFEDSLGELELCSPEKRRLLGDFFAAAKYLKGTYRKDEDRLFSRACCDRTRASVYRQRQRVDVGTRTAIIQCQQCAKAAKSILACIRNSVASRTREVIIPLYPALMRPHFEYCVQFWAPHYRKDIEVLEHVQRRAMKLSRGLEHKPYEEQLRELGLFSLEKRRLRGDLIALYNYLKGGYSEVGGRSLLPNNRQ</sequence>